<sequence length="142" mass="15862">MLSVKGLNSFVKLELWQGAGDRPETRQFGCDRAWELLERMEAEPVDGYTGKQRERVDGREHCQRPQRVEQRQTLDEPEGSEQAGGREGVDGGHGGRMALPLAAQEELPVREQAGSGSEAQHRRRRRQHGQIAVCLSCWSVAG</sequence>
<dbReference type="RefSeq" id="XP_003019197.1">
    <property type="nucleotide sequence ID" value="XM_003019151.1"/>
</dbReference>
<feature type="compositionally biased region" description="Basic and acidic residues" evidence="1">
    <location>
        <begin position="51"/>
        <end position="74"/>
    </location>
</feature>
<dbReference type="KEGG" id="tve:TRV_06803"/>
<protein>
    <submittedName>
        <fullName evidence="2">Uncharacterized protein</fullName>
    </submittedName>
</protein>
<dbReference type="AlphaFoldDB" id="D4DHZ6"/>
<keyword evidence="3" id="KW-1185">Reference proteome</keyword>
<organism evidence="2 3">
    <name type="scientific">Trichophyton verrucosum (strain HKI 0517)</name>
    <dbReference type="NCBI Taxonomy" id="663202"/>
    <lineage>
        <taxon>Eukaryota</taxon>
        <taxon>Fungi</taxon>
        <taxon>Dikarya</taxon>
        <taxon>Ascomycota</taxon>
        <taxon>Pezizomycotina</taxon>
        <taxon>Eurotiomycetes</taxon>
        <taxon>Eurotiomycetidae</taxon>
        <taxon>Onygenales</taxon>
        <taxon>Arthrodermataceae</taxon>
        <taxon>Trichophyton</taxon>
    </lineage>
</organism>
<reference evidence="3" key="1">
    <citation type="journal article" date="2011" name="Genome Biol.">
        <title>Comparative and functional genomics provide insights into the pathogenicity of dermatophytic fungi.</title>
        <authorList>
            <person name="Burmester A."/>
            <person name="Shelest E."/>
            <person name="Gloeckner G."/>
            <person name="Heddergott C."/>
            <person name="Schindler S."/>
            <person name="Staib P."/>
            <person name="Heidel A."/>
            <person name="Felder M."/>
            <person name="Petzold A."/>
            <person name="Szafranski K."/>
            <person name="Feuermann M."/>
            <person name="Pedruzzi I."/>
            <person name="Priebe S."/>
            <person name="Groth M."/>
            <person name="Winkler R."/>
            <person name="Li W."/>
            <person name="Kniemeyer O."/>
            <person name="Schroeckh V."/>
            <person name="Hertweck C."/>
            <person name="Hube B."/>
            <person name="White T.C."/>
            <person name="Platzer M."/>
            <person name="Guthke R."/>
            <person name="Heitman J."/>
            <person name="Woestemeyer J."/>
            <person name="Zipfel P.F."/>
            <person name="Monod M."/>
            <person name="Brakhage A.A."/>
        </authorList>
    </citation>
    <scope>NUCLEOTIDE SEQUENCE [LARGE SCALE GENOMIC DNA]</scope>
    <source>
        <strain evidence="3">HKI 0517</strain>
    </source>
</reference>
<feature type="region of interest" description="Disordered" evidence="1">
    <location>
        <begin position="41"/>
        <end position="128"/>
    </location>
</feature>
<proteinExistence type="predicted"/>
<evidence type="ECO:0000256" key="1">
    <source>
        <dbReference type="SAM" id="MobiDB-lite"/>
    </source>
</evidence>
<dbReference type="GeneID" id="9577182"/>
<dbReference type="Proteomes" id="UP000008383">
    <property type="component" value="Unassembled WGS sequence"/>
</dbReference>
<comment type="caution">
    <text evidence="2">The sequence shown here is derived from an EMBL/GenBank/DDBJ whole genome shotgun (WGS) entry which is preliminary data.</text>
</comment>
<evidence type="ECO:0000313" key="2">
    <source>
        <dbReference type="EMBL" id="EFE38552.1"/>
    </source>
</evidence>
<accession>D4DHZ6</accession>
<name>D4DHZ6_TRIVH</name>
<gene>
    <name evidence="2" type="ORF">TRV_06803</name>
</gene>
<dbReference type="EMBL" id="ACYE01000389">
    <property type="protein sequence ID" value="EFE38552.1"/>
    <property type="molecule type" value="Genomic_DNA"/>
</dbReference>
<evidence type="ECO:0000313" key="3">
    <source>
        <dbReference type="Proteomes" id="UP000008383"/>
    </source>
</evidence>
<dbReference type="HOGENOM" id="CLU_1817208_0_0_1"/>